<sequence length="105" mass="11762">MNEFVLGHLPFWIVNYILALVAWSCIGRFLMSAFLPPDSPNYIWRGFRFLTDWAVGTARVLVPSYVTPVFLPLVAFCWLMALRWTIGLFMIGAGMAPRLAPPAGG</sequence>
<gene>
    <name evidence="2" type="ORF">FHS88_002633</name>
</gene>
<keyword evidence="1" id="KW-0472">Membrane</keyword>
<dbReference type="AlphaFoldDB" id="A0A840XPH1"/>
<comment type="caution">
    <text evidence="2">The sequence shown here is derived from an EMBL/GenBank/DDBJ whole genome shotgun (WGS) entry which is preliminary data.</text>
</comment>
<feature type="transmembrane region" description="Helical" evidence="1">
    <location>
        <begin position="69"/>
        <end position="91"/>
    </location>
</feature>
<dbReference type="RefSeq" id="WP_184485351.1">
    <property type="nucleotide sequence ID" value="NZ_JAAEDJ010000133.1"/>
</dbReference>
<evidence type="ECO:0000256" key="1">
    <source>
        <dbReference type="SAM" id="Phobius"/>
    </source>
</evidence>
<accession>A0A840XPH1</accession>
<proteinExistence type="predicted"/>
<keyword evidence="3" id="KW-1185">Reference proteome</keyword>
<dbReference type="Proteomes" id="UP000562254">
    <property type="component" value="Unassembled WGS sequence"/>
</dbReference>
<feature type="transmembrane region" description="Helical" evidence="1">
    <location>
        <begin position="12"/>
        <end position="35"/>
    </location>
</feature>
<dbReference type="EMBL" id="JACIJE010000007">
    <property type="protein sequence ID" value="MBB5690498.1"/>
    <property type="molecule type" value="Genomic_DNA"/>
</dbReference>
<reference evidence="2 3" key="1">
    <citation type="submission" date="2020-08" db="EMBL/GenBank/DDBJ databases">
        <title>Genomic Encyclopedia of Type Strains, Phase IV (KMG-IV): sequencing the most valuable type-strain genomes for metagenomic binning, comparative biology and taxonomic classification.</title>
        <authorList>
            <person name="Goeker M."/>
        </authorList>
    </citation>
    <scope>NUCLEOTIDE SEQUENCE [LARGE SCALE GENOMIC DNA]</scope>
    <source>
        <strain evidence="2 3">DSM 25895</strain>
    </source>
</reference>
<name>A0A840XPH1_9PROT</name>
<protein>
    <submittedName>
        <fullName evidence="2">YggT family protein</fullName>
    </submittedName>
</protein>
<evidence type="ECO:0000313" key="2">
    <source>
        <dbReference type="EMBL" id="MBB5690498.1"/>
    </source>
</evidence>
<keyword evidence="1" id="KW-0812">Transmembrane</keyword>
<keyword evidence="1" id="KW-1133">Transmembrane helix</keyword>
<organism evidence="2 3">
    <name type="scientific">Neoroseomonas alkaliterrae</name>
    <dbReference type="NCBI Taxonomy" id="1452450"/>
    <lineage>
        <taxon>Bacteria</taxon>
        <taxon>Pseudomonadati</taxon>
        <taxon>Pseudomonadota</taxon>
        <taxon>Alphaproteobacteria</taxon>
        <taxon>Acetobacterales</taxon>
        <taxon>Acetobacteraceae</taxon>
        <taxon>Neoroseomonas</taxon>
    </lineage>
</organism>
<evidence type="ECO:0000313" key="3">
    <source>
        <dbReference type="Proteomes" id="UP000562254"/>
    </source>
</evidence>